<accession>A0A026WNU3</accession>
<evidence type="ECO:0000313" key="1">
    <source>
        <dbReference type="EMBL" id="EZA56784.1"/>
    </source>
</evidence>
<dbReference type="Proteomes" id="UP000053097">
    <property type="component" value="Unassembled WGS sequence"/>
</dbReference>
<keyword evidence="2" id="KW-1185">Reference proteome</keyword>
<reference evidence="1 2" key="1">
    <citation type="journal article" date="2014" name="Curr. Biol.">
        <title>The genome of the clonal raider ant Cerapachys biroi.</title>
        <authorList>
            <person name="Oxley P.R."/>
            <person name="Ji L."/>
            <person name="Fetter-Pruneda I."/>
            <person name="McKenzie S.K."/>
            <person name="Li C."/>
            <person name="Hu H."/>
            <person name="Zhang G."/>
            <person name="Kronauer D.J."/>
        </authorList>
    </citation>
    <scope>NUCLEOTIDE SEQUENCE [LARGE SCALE GENOMIC DNA]</scope>
</reference>
<dbReference type="AlphaFoldDB" id="A0A026WNU3"/>
<proteinExistence type="predicted"/>
<gene>
    <name evidence="1" type="ORF">X777_03223</name>
</gene>
<protein>
    <submittedName>
        <fullName evidence="1">Uncharacterized protein</fullName>
    </submittedName>
</protein>
<organism evidence="1 2">
    <name type="scientific">Ooceraea biroi</name>
    <name type="common">Clonal raider ant</name>
    <name type="synonym">Cerapachys biroi</name>
    <dbReference type="NCBI Taxonomy" id="2015173"/>
    <lineage>
        <taxon>Eukaryota</taxon>
        <taxon>Metazoa</taxon>
        <taxon>Ecdysozoa</taxon>
        <taxon>Arthropoda</taxon>
        <taxon>Hexapoda</taxon>
        <taxon>Insecta</taxon>
        <taxon>Pterygota</taxon>
        <taxon>Neoptera</taxon>
        <taxon>Endopterygota</taxon>
        <taxon>Hymenoptera</taxon>
        <taxon>Apocrita</taxon>
        <taxon>Aculeata</taxon>
        <taxon>Formicoidea</taxon>
        <taxon>Formicidae</taxon>
        <taxon>Dorylinae</taxon>
        <taxon>Ooceraea</taxon>
    </lineage>
</organism>
<dbReference type="EMBL" id="KK107157">
    <property type="protein sequence ID" value="EZA56784.1"/>
    <property type="molecule type" value="Genomic_DNA"/>
</dbReference>
<sequence>MEERKIRWRLMERAKIERARGKEVKVENRRIMIEGEEWVWDMEEQDVVKKRLGRGEKKG</sequence>
<evidence type="ECO:0000313" key="2">
    <source>
        <dbReference type="Proteomes" id="UP000053097"/>
    </source>
</evidence>
<name>A0A026WNU3_OOCBI</name>